<reference evidence="1" key="1">
    <citation type="submission" date="2018-05" db="EMBL/GenBank/DDBJ databases">
        <authorList>
            <person name="Lanie J.A."/>
            <person name="Ng W.-L."/>
            <person name="Kazmierczak K.M."/>
            <person name="Andrzejewski T.M."/>
            <person name="Davidsen T.M."/>
            <person name="Wayne K.J."/>
            <person name="Tettelin H."/>
            <person name="Glass J.I."/>
            <person name="Rusch D."/>
            <person name="Podicherti R."/>
            <person name="Tsui H.-C.T."/>
            <person name="Winkler M.E."/>
        </authorList>
    </citation>
    <scope>NUCLEOTIDE SEQUENCE</scope>
</reference>
<accession>A0A382HWG7</accession>
<proteinExistence type="predicted"/>
<name>A0A382HWG7_9ZZZZ</name>
<protein>
    <submittedName>
        <fullName evidence="1">Uncharacterized protein</fullName>
    </submittedName>
</protein>
<dbReference type="EMBL" id="UINC01063720">
    <property type="protein sequence ID" value="SVB91650.1"/>
    <property type="molecule type" value="Genomic_DNA"/>
</dbReference>
<gene>
    <name evidence="1" type="ORF">METZ01_LOCUS244504</name>
</gene>
<dbReference type="AlphaFoldDB" id="A0A382HWG7"/>
<sequence length="76" mass="9392">MKDKTFEQRKFKRKETLGQYIHRRMEGGDEVNTTFHLIKVPSADELEYYIQQYKIKEGHSEWSETYKRNFWVEDED</sequence>
<evidence type="ECO:0000313" key="1">
    <source>
        <dbReference type="EMBL" id="SVB91650.1"/>
    </source>
</evidence>
<organism evidence="1">
    <name type="scientific">marine metagenome</name>
    <dbReference type="NCBI Taxonomy" id="408172"/>
    <lineage>
        <taxon>unclassified sequences</taxon>
        <taxon>metagenomes</taxon>
        <taxon>ecological metagenomes</taxon>
    </lineage>
</organism>